<evidence type="ECO:0000313" key="3">
    <source>
        <dbReference type="Proteomes" id="UP001185927"/>
    </source>
</evidence>
<evidence type="ECO:0000259" key="1">
    <source>
        <dbReference type="PROSITE" id="PS51674"/>
    </source>
</evidence>
<comment type="caution">
    <text evidence="2">The sequence shown here is derived from an EMBL/GenBank/DDBJ whole genome shotgun (WGS) entry which is preliminary data.</text>
</comment>
<reference evidence="2 3" key="1">
    <citation type="submission" date="2023-10" db="EMBL/GenBank/DDBJ databases">
        <title>Development of a sustainable strategy for remediation of hydrocarbon-contaminated territories based on the waste exchange concept.</title>
        <authorList>
            <person name="Krivoruchko A."/>
        </authorList>
    </citation>
    <scope>NUCLEOTIDE SEQUENCE [LARGE SCALE GENOMIC DNA]</scope>
    <source>
        <strain evidence="2 3">IEGM 1203</strain>
    </source>
</reference>
<name>A0ABU4C392_RHOGO</name>
<feature type="domain" description="4Fe-4S Wbl-type" evidence="1">
    <location>
        <begin position="55"/>
        <end position="113"/>
    </location>
</feature>
<protein>
    <recommendedName>
        <fullName evidence="1">4Fe-4S Wbl-type domain-containing protein</fullName>
    </recommendedName>
</protein>
<dbReference type="EMBL" id="JAWLKB010000027">
    <property type="protein sequence ID" value="MDV6270962.1"/>
    <property type="molecule type" value="Genomic_DNA"/>
</dbReference>
<sequence length="144" mass="15591">MAAAHHSTNSGRCARCGFAYTANVRDCPKLRLIRHALEARGAIPITQPEKTNIGMCVGKPEAWDLAGQNAAAWARAIDACQKCPFLAQCDKQAKRSHVTNVIAGGVAYDENGRPIDRKAFHRYIALSSASSYIRTARADHEVAA</sequence>
<accession>A0ABU4C392</accession>
<evidence type="ECO:0000313" key="2">
    <source>
        <dbReference type="EMBL" id="MDV6270962.1"/>
    </source>
</evidence>
<dbReference type="PROSITE" id="PS51674">
    <property type="entry name" value="4FE4S_WBL"/>
    <property type="match status" value="1"/>
</dbReference>
<dbReference type="Proteomes" id="UP001185927">
    <property type="component" value="Unassembled WGS sequence"/>
</dbReference>
<gene>
    <name evidence="2" type="ORF">R3Q16_30495</name>
</gene>
<keyword evidence="3" id="KW-1185">Reference proteome</keyword>
<organism evidence="2 3">
    <name type="scientific">Rhodococcus globerulus</name>
    <dbReference type="NCBI Taxonomy" id="33008"/>
    <lineage>
        <taxon>Bacteria</taxon>
        <taxon>Bacillati</taxon>
        <taxon>Actinomycetota</taxon>
        <taxon>Actinomycetes</taxon>
        <taxon>Mycobacteriales</taxon>
        <taxon>Nocardiaceae</taxon>
        <taxon>Rhodococcus</taxon>
    </lineage>
</organism>
<dbReference type="RefSeq" id="WP_317545403.1">
    <property type="nucleotide sequence ID" value="NZ_JAWLKB010000027.1"/>
</dbReference>
<dbReference type="InterPro" id="IPR034768">
    <property type="entry name" value="4FE4S_WBL"/>
</dbReference>
<proteinExistence type="predicted"/>